<reference evidence="2 3" key="1">
    <citation type="submission" date="2016-10" db="EMBL/GenBank/DDBJ databases">
        <title>Complete genome of the TMA-utilizing, human hosted archaeon Methanomethylophilus alvus Gen. nov, sp. nov., strain Mx-05, derived from a pure culture.</title>
        <authorList>
            <person name="Brugere J.-F."/>
            <person name="Ben Hania W."/>
            <person name="Chaudhary P.P."/>
            <person name="Gaci N."/>
            <person name="Borrel G."/>
            <person name="Cao Van Tuat L."/>
            <person name="Fardeau M.-L."/>
            <person name="Harris H.M.B."/>
            <person name="O'Toole P.W."/>
            <person name="Ollivier B."/>
        </authorList>
    </citation>
    <scope>NUCLEOTIDE SEQUENCE [LARGE SCALE GENOMIC DNA]</scope>
    <source>
        <strain evidence="2 3">Mx-05</strain>
    </source>
</reference>
<feature type="transmembrane region" description="Helical" evidence="1">
    <location>
        <begin position="61"/>
        <end position="81"/>
    </location>
</feature>
<dbReference type="EMBL" id="CP017686">
    <property type="protein sequence ID" value="AYQ55118.1"/>
    <property type="molecule type" value="Genomic_DNA"/>
</dbReference>
<evidence type="ECO:0008006" key="4">
    <source>
        <dbReference type="Google" id="ProtNLM"/>
    </source>
</evidence>
<dbReference type="Proteomes" id="UP000273278">
    <property type="component" value="Chromosome"/>
</dbReference>
<feature type="transmembrane region" description="Helical" evidence="1">
    <location>
        <begin position="6"/>
        <end position="23"/>
    </location>
</feature>
<evidence type="ECO:0000313" key="3">
    <source>
        <dbReference type="Proteomes" id="UP000273278"/>
    </source>
</evidence>
<organism evidence="2 3">
    <name type="scientific">Methanomethylophilus alvi</name>
    <dbReference type="NCBI Taxonomy" id="1291540"/>
    <lineage>
        <taxon>Archaea</taxon>
        <taxon>Methanobacteriati</taxon>
        <taxon>Thermoplasmatota</taxon>
        <taxon>Thermoplasmata</taxon>
        <taxon>Methanomassiliicoccales</taxon>
        <taxon>Methanomethylophilaceae</taxon>
        <taxon>Methanomethylophilus</taxon>
    </lineage>
</organism>
<dbReference type="AlphaFoldDB" id="A0A3G3IHF4"/>
<keyword evidence="1" id="KW-0812">Transmembrane</keyword>
<sequence length="101" mass="11597">MISSIFEVLMLLCFAASWPFNIARSYLSRTARGKSIVFEVIVEIGYFFGIANKIVNDQINYVIAFYILDIVLVAIDMCLYVRNRRLDRQNPYAPVEDGHSP</sequence>
<name>A0A3G3IHF4_9ARCH</name>
<protein>
    <recommendedName>
        <fullName evidence="4">PQ-loop repeat-containing protein</fullName>
    </recommendedName>
</protein>
<evidence type="ECO:0000256" key="1">
    <source>
        <dbReference type="SAM" id="Phobius"/>
    </source>
</evidence>
<gene>
    <name evidence="2" type="ORF">BKD89_04785</name>
</gene>
<dbReference type="GeneID" id="41321757"/>
<proteinExistence type="predicted"/>
<keyword evidence="1" id="KW-1133">Transmembrane helix</keyword>
<dbReference type="RefSeq" id="WP_048097808.1">
    <property type="nucleotide sequence ID" value="NZ_CAYARL010000026.1"/>
</dbReference>
<evidence type="ECO:0000313" key="2">
    <source>
        <dbReference type="EMBL" id="AYQ55118.1"/>
    </source>
</evidence>
<accession>A0A3G3IHF4</accession>
<keyword evidence="1" id="KW-0472">Membrane</keyword>
<feature type="transmembrane region" description="Helical" evidence="1">
    <location>
        <begin position="35"/>
        <end position="55"/>
    </location>
</feature>